<dbReference type="EMBL" id="LR797108">
    <property type="protein sequence ID" value="CAB4187637.1"/>
    <property type="molecule type" value="Genomic_DNA"/>
</dbReference>
<gene>
    <name evidence="3" type="ORF">UFOVP1007_52</name>
    <name evidence="4" type="ORF">UFOVP1159_52</name>
    <name evidence="2" type="ORF">UFOVP927_11</name>
</gene>
<proteinExistence type="predicted"/>
<evidence type="ECO:0000313" key="2">
    <source>
        <dbReference type="EMBL" id="CAB4171556.1"/>
    </source>
</evidence>
<dbReference type="EMBL" id="LR796868">
    <property type="protein sequence ID" value="CAB4171556.1"/>
    <property type="molecule type" value="Genomic_DNA"/>
</dbReference>
<evidence type="ECO:0000313" key="3">
    <source>
        <dbReference type="EMBL" id="CAB4178295.1"/>
    </source>
</evidence>
<accession>A0A6J5PNL4</accession>
<name>A0A6J5PNL4_9CAUD</name>
<dbReference type="EMBL" id="LR796958">
    <property type="protein sequence ID" value="CAB4178295.1"/>
    <property type="molecule type" value="Genomic_DNA"/>
</dbReference>
<evidence type="ECO:0000256" key="1">
    <source>
        <dbReference type="SAM" id="MobiDB-lite"/>
    </source>
</evidence>
<protein>
    <submittedName>
        <fullName evidence="2">Uncharacterized protein</fullName>
    </submittedName>
</protein>
<reference evidence="2" key="1">
    <citation type="submission" date="2020-05" db="EMBL/GenBank/DDBJ databases">
        <authorList>
            <person name="Chiriac C."/>
            <person name="Salcher M."/>
            <person name="Ghai R."/>
            <person name="Kavagutti S V."/>
        </authorList>
    </citation>
    <scope>NUCLEOTIDE SEQUENCE</scope>
</reference>
<sequence>MTSPRGPSNATKRPASPTSAFIRTTARAGITPIADRETGALKRLKAIVEARNSRGDRHDIAMTPYGPNNAAFILPYHQTDPRGCALYLLTRAQLGADNIESVYTRGLAVCS</sequence>
<feature type="region of interest" description="Disordered" evidence="1">
    <location>
        <begin position="1"/>
        <end position="21"/>
    </location>
</feature>
<organism evidence="2">
    <name type="scientific">uncultured Caudovirales phage</name>
    <dbReference type="NCBI Taxonomy" id="2100421"/>
    <lineage>
        <taxon>Viruses</taxon>
        <taxon>Duplodnaviria</taxon>
        <taxon>Heunggongvirae</taxon>
        <taxon>Uroviricota</taxon>
        <taxon>Caudoviricetes</taxon>
        <taxon>Peduoviridae</taxon>
        <taxon>Maltschvirus</taxon>
        <taxon>Maltschvirus maltsch</taxon>
    </lineage>
</organism>
<evidence type="ECO:0000313" key="4">
    <source>
        <dbReference type="EMBL" id="CAB4187637.1"/>
    </source>
</evidence>